<evidence type="ECO:0000313" key="3">
    <source>
        <dbReference type="EMBL" id="KAH3665390.1"/>
    </source>
</evidence>
<feature type="compositionally biased region" description="Polar residues" evidence="2">
    <location>
        <begin position="640"/>
        <end position="651"/>
    </location>
</feature>
<reference evidence="3" key="2">
    <citation type="submission" date="2021-01" db="EMBL/GenBank/DDBJ databases">
        <authorList>
            <person name="Schikora-Tamarit M.A."/>
        </authorList>
    </citation>
    <scope>NUCLEOTIDE SEQUENCE</scope>
    <source>
        <strain evidence="3">CBS6075</strain>
    </source>
</reference>
<evidence type="ECO:0000313" key="4">
    <source>
        <dbReference type="Proteomes" id="UP000769157"/>
    </source>
</evidence>
<feature type="region of interest" description="Disordered" evidence="2">
    <location>
        <begin position="113"/>
        <end position="158"/>
    </location>
</feature>
<evidence type="ECO:0000256" key="1">
    <source>
        <dbReference type="SAM" id="Coils"/>
    </source>
</evidence>
<dbReference type="GO" id="GO:0061245">
    <property type="term" value="P:establishment or maintenance of bipolar cell polarity"/>
    <property type="evidence" value="ECO:0007669"/>
    <property type="project" value="TreeGrafter"/>
</dbReference>
<dbReference type="Proteomes" id="UP000769157">
    <property type="component" value="Unassembled WGS sequence"/>
</dbReference>
<feature type="coiled-coil region" evidence="1">
    <location>
        <begin position="986"/>
        <end position="1055"/>
    </location>
</feature>
<feature type="region of interest" description="Disordered" evidence="2">
    <location>
        <begin position="1"/>
        <end position="58"/>
    </location>
</feature>
<dbReference type="PANTHER" id="PTHR23244:SF456">
    <property type="entry name" value="MULTIPLE EPIDERMAL GROWTH FACTOR-LIKE DOMAINS PROTEIN 8"/>
    <property type="match status" value="1"/>
</dbReference>
<accession>A0A9P8T4T2</accession>
<feature type="compositionally biased region" description="Basic and acidic residues" evidence="2">
    <location>
        <begin position="627"/>
        <end position="639"/>
    </location>
</feature>
<proteinExistence type="predicted"/>
<name>A0A9P8T4T2_9ASCO</name>
<dbReference type="Gene3D" id="2.120.10.80">
    <property type="entry name" value="Kelch-type beta propeller"/>
    <property type="match status" value="2"/>
</dbReference>
<feature type="compositionally biased region" description="Polar residues" evidence="2">
    <location>
        <begin position="617"/>
        <end position="626"/>
    </location>
</feature>
<dbReference type="RefSeq" id="XP_046060594.1">
    <property type="nucleotide sequence ID" value="XM_046204562.1"/>
</dbReference>
<feature type="compositionally biased region" description="Polar residues" evidence="2">
    <location>
        <begin position="128"/>
        <end position="140"/>
    </location>
</feature>
<evidence type="ECO:0000256" key="2">
    <source>
        <dbReference type="SAM" id="MobiDB-lite"/>
    </source>
</evidence>
<dbReference type="EMBL" id="JAEUBE010000295">
    <property type="protein sequence ID" value="KAH3665390.1"/>
    <property type="molecule type" value="Genomic_DNA"/>
</dbReference>
<comment type="caution">
    <text evidence="3">The sequence shown here is derived from an EMBL/GenBank/DDBJ whole genome shotgun (WGS) entry which is preliminary data.</text>
</comment>
<keyword evidence="4" id="KW-1185">Reference proteome</keyword>
<dbReference type="GeneID" id="70235539"/>
<dbReference type="InterPro" id="IPR015915">
    <property type="entry name" value="Kelch-typ_b-propeller"/>
</dbReference>
<keyword evidence="1" id="KW-0175">Coiled coil</keyword>
<dbReference type="OrthoDB" id="45365at2759"/>
<dbReference type="Pfam" id="PF24681">
    <property type="entry name" value="Kelch_KLHDC2_KLHL20_DRC7"/>
    <property type="match status" value="1"/>
</dbReference>
<feature type="coiled-coil region" evidence="1">
    <location>
        <begin position="735"/>
        <end position="776"/>
    </location>
</feature>
<dbReference type="AlphaFoldDB" id="A0A9P8T4T2"/>
<dbReference type="SUPFAM" id="SSF117281">
    <property type="entry name" value="Kelch motif"/>
    <property type="match status" value="1"/>
</dbReference>
<sequence length="1121" mass="124936">MAPFFKNKNKHSKTSSDGSNLANSPSSSPQASRSSSGQSTKLFNSAYSRSPGIGLPPNKSTFKVHHVSGERSVSVDYPLNSAPSALSLSQYGGASGTAQTHNLQYKSQIKSETENLPHTSLRKATDRPLQSNAEGNNTREFQPGKKNMQDFHSNLNVSSSSPWKKKTLYNSPFPRFSHAASSTTSEAGAVYLMGGLCGKNVFGDMWIVEPVKSENDRSKDYPYIASPIENFERIPTPRIGHSSILIGNAFIVFAGDTVTNATQELDDKLYFFNITSLKWTITSPEGPKPSGRYGHQIGVLNFENSSSQSKWSSFLYVFGGQVENEYFSDMWKFDLSNFRNPKTCWEKIIPEPESYIPPQLSNHTMTAYDDKFYVFGGTDGVKVYNFLLCFDALTNQWNKCILSGFLPPPLESHSATLHQNLLFIFGGKLLNGETSSDMFIINLDSFECFQLQSNLPNCPSPRCGHTITVDSAQEKMLVMGGDQLDSDFQGISESQNKLIQTSQFEYPSSVIYELDLLSVPKFLRMHDALASENGVPGSTSVDKITHVSQTQDEHSPDKNVSKILNRQSQYVVYENASDDEVVHDVFAPQDTSSRVWEDVENPNSESHTHVALDVSKSDNNSRIQKQQKNELTLKTEDCSSVKSTGSDSSPVNRLLEPLELSAPNKEAETIRTSTDVNDEERHLTGNKFPQMKRSSELSLDARHPDVQTRPVTASWATSAPVSGPNVGKNTTEEFHQLLKKLREEMGENMDKANQKLNNLEKEKQILLTENRDLKSKLCGCVDDTQTRELKCADHLDTSNQPSVRNISSGRIFELENQLTLLKAENASLSSTLEEFKPAFNNHVKNMSGFESVIKSQKESISFLRASLKGEAAILKKIYDLEAHIKYLESQAKTLGYACGALIPHTDGDNEDETQKVILERTDTHRQIVEASNNLSSFVNVINKVPQEKLFAELVGYNTTGGKSSNEGKDQLISDLQLQIEKLIECKKSDDNKIGQLEARISELELRTKELEDMNHASHTSLKNSHKALTISQNEIEKLKDSNKQLTSSLKEYELGGVDFKNTKADDSSSMGTSAQKDIAGNAQWYFKLKDLEAELFIVNQERDHLKEETIALKKKLFKSSS</sequence>
<feature type="region of interest" description="Disordered" evidence="2">
    <location>
        <begin position="614"/>
        <end position="652"/>
    </location>
</feature>
<dbReference type="PANTHER" id="PTHR23244">
    <property type="entry name" value="KELCH REPEAT DOMAIN"/>
    <property type="match status" value="1"/>
</dbReference>
<reference evidence="3" key="1">
    <citation type="journal article" date="2021" name="Open Biol.">
        <title>Shared evolutionary footprints suggest mitochondrial oxidative damage underlies multiple complex I losses in fungi.</title>
        <authorList>
            <person name="Schikora-Tamarit M.A."/>
            <person name="Marcet-Houben M."/>
            <person name="Nosek J."/>
            <person name="Gabaldon T."/>
        </authorList>
    </citation>
    <scope>NUCLEOTIDE SEQUENCE</scope>
    <source>
        <strain evidence="3">CBS6075</strain>
    </source>
</reference>
<organism evidence="3 4">
    <name type="scientific">Ogataea philodendri</name>
    <dbReference type="NCBI Taxonomy" id="1378263"/>
    <lineage>
        <taxon>Eukaryota</taxon>
        <taxon>Fungi</taxon>
        <taxon>Dikarya</taxon>
        <taxon>Ascomycota</taxon>
        <taxon>Saccharomycotina</taxon>
        <taxon>Pichiomycetes</taxon>
        <taxon>Pichiales</taxon>
        <taxon>Pichiaceae</taxon>
        <taxon>Ogataea</taxon>
    </lineage>
</organism>
<dbReference type="GO" id="GO:0051285">
    <property type="term" value="C:cell cortex of cell tip"/>
    <property type="evidence" value="ECO:0007669"/>
    <property type="project" value="TreeGrafter"/>
</dbReference>
<gene>
    <name evidence="3" type="ORF">OGAPHI_003574</name>
</gene>
<feature type="compositionally biased region" description="Low complexity" evidence="2">
    <location>
        <begin position="15"/>
        <end position="39"/>
    </location>
</feature>
<protein>
    <submittedName>
        <fullName evidence="3">Uncharacterized protein</fullName>
    </submittedName>
</protein>